<dbReference type="SUPFAM" id="SSF53850">
    <property type="entry name" value="Periplasmic binding protein-like II"/>
    <property type="match status" value="1"/>
</dbReference>
<keyword evidence="15" id="KW-1185">Reference proteome</keyword>
<evidence type="ECO:0000256" key="2">
    <source>
        <dbReference type="ARBA" id="ARBA00004948"/>
    </source>
</evidence>
<protein>
    <recommendedName>
        <fullName evidence="10">Thiamine pyrimidine synthase</fullName>
    </recommendedName>
</protein>
<accession>A0A3E1IQ58</accession>
<keyword evidence="5" id="KW-0808">Transferase</keyword>
<dbReference type="PANTHER" id="PTHR31528:SF1">
    <property type="entry name" value="4-AMINO-5-HYDROXYMETHYL-2-METHYLPYRIMIDINE PHOSPHATE SYNTHASE THI11-RELATED"/>
    <property type="match status" value="1"/>
</dbReference>
<dbReference type="Pfam" id="PF09084">
    <property type="entry name" value="NMT1"/>
    <property type="match status" value="1"/>
</dbReference>
<comment type="subunit">
    <text evidence="4">Homodimer.</text>
</comment>
<evidence type="ECO:0000256" key="12">
    <source>
        <dbReference type="SAM" id="SignalP"/>
    </source>
</evidence>
<sequence>MICQLWRNVRAFCFKFNKNIMRAIAVFISSCCILSLCACGSNNSKQNSKSGLQNVSFMLSWIPDTNHIGVYVAKHMGWFKQAGLHVNILAVSQTGAEHAVDSGAADFALSNTTNLADFSTKGAKLKEVLQVQQKPSAIWCSLYKNTKIHSPKDFDGRTFATFGSAEGDAVIRRMIQHDGGEGKFDKVTVGTSTFRTLESGKADFGGFYGTWEGVQAQMYGPKLRCFKEADYGVPGQQDTIGIITHANTVKRNPKLVRAFVKAVKRGYEYAYNHPDEAANILVKEAPEANLDVKFVKRSMKMIVGGQYWGNRADIKSGKFVFGTNDVKGAQEYFNFLSKEGAYTDSKGKVTYKTPQAKELTTDEFLK</sequence>
<dbReference type="InterPro" id="IPR015168">
    <property type="entry name" value="SsuA/THI5"/>
</dbReference>
<keyword evidence="7" id="KW-0663">Pyridoxal phosphate</keyword>
<feature type="domain" description="SsuA/THI5-like" evidence="13">
    <location>
        <begin position="65"/>
        <end position="277"/>
    </location>
</feature>
<keyword evidence="9" id="KW-0408">Iron</keyword>
<name>A0A3E1IQ58_GARVA</name>
<evidence type="ECO:0000256" key="3">
    <source>
        <dbReference type="ARBA" id="ARBA00009406"/>
    </source>
</evidence>
<feature type="signal peptide" evidence="12">
    <location>
        <begin position="1"/>
        <end position="38"/>
    </location>
</feature>
<evidence type="ECO:0000256" key="7">
    <source>
        <dbReference type="ARBA" id="ARBA00022898"/>
    </source>
</evidence>
<organism evidence="14 15">
    <name type="scientific">Gardnerella vaginalis</name>
    <dbReference type="NCBI Taxonomy" id="2702"/>
    <lineage>
        <taxon>Bacteria</taxon>
        <taxon>Bacillati</taxon>
        <taxon>Actinomycetota</taxon>
        <taxon>Actinomycetes</taxon>
        <taxon>Bifidobacteriales</taxon>
        <taxon>Bifidobacteriaceae</taxon>
        <taxon>Gardnerella</taxon>
    </lineage>
</organism>
<dbReference type="GO" id="GO:0016740">
    <property type="term" value="F:transferase activity"/>
    <property type="evidence" value="ECO:0007669"/>
    <property type="project" value="UniProtKB-KW"/>
</dbReference>
<feature type="chain" id="PRO_5039706241" description="Thiamine pyrimidine synthase" evidence="12">
    <location>
        <begin position="39"/>
        <end position="366"/>
    </location>
</feature>
<gene>
    <name evidence="14" type="ORF">AXE76_01145</name>
</gene>
<evidence type="ECO:0000313" key="15">
    <source>
        <dbReference type="Proteomes" id="UP000258888"/>
    </source>
</evidence>
<evidence type="ECO:0000313" key="14">
    <source>
        <dbReference type="EMBL" id="RFD74854.1"/>
    </source>
</evidence>
<comment type="catalytic activity">
    <reaction evidence="11">
        <text>N(6)-(pyridoxal phosphate)-L-lysyl-[4-amino-5-hydroxymethyl-2-methylpyrimidine phosphate synthase] + L-histidyl-[4-amino-5-hydroxymethyl-2-methylpyrimidine phosphate synthase] + 2 Fe(3+) + 4 H2O = L-lysyl-[4-amino-5-hydroxymethyl-2-methylpyrimidine phosphate synthase] + (2S)-2-amino-5-hydroxy-4-oxopentanoyl-[4-amino-5-hydroxymethyl-2-methylpyrimidine phosphate synthase] + 4-amino-2-methyl-5-(phosphooxymethyl)pyrimidine + 3-oxopropanoate + 2 Fe(2+) + 2 H(+)</text>
        <dbReference type="Rhea" id="RHEA:65756"/>
        <dbReference type="Rhea" id="RHEA-COMP:16892"/>
        <dbReference type="Rhea" id="RHEA-COMP:16893"/>
        <dbReference type="Rhea" id="RHEA-COMP:16894"/>
        <dbReference type="Rhea" id="RHEA-COMP:16895"/>
        <dbReference type="ChEBI" id="CHEBI:15377"/>
        <dbReference type="ChEBI" id="CHEBI:15378"/>
        <dbReference type="ChEBI" id="CHEBI:29033"/>
        <dbReference type="ChEBI" id="CHEBI:29034"/>
        <dbReference type="ChEBI" id="CHEBI:29969"/>
        <dbReference type="ChEBI" id="CHEBI:29979"/>
        <dbReference type="ChEBI" id="CHEBI:33190"/>
        <dbReference type="ChEBI" id="CHEBI:58354"/>
        <dbReference type="ChEBI" id="CHEBI:143915"/>
        <dbReference type="ChEBI" id="CHEBI:157692"/>
    </reaction>
    <physiologicalReaction direction="left-to-right" evidence="11">
        <dbReference type="Rhea" id="RHEA:65757"/>
    </physiologicalReaction>
</comment>
<dbReference type="Proteomes" id="UP000258888">
    <property type="component" value="Unassembled WGS sequence"/>
</dbReference>
<evidence type="ECO:0000256" key="1">
    <source>
        <dbReference type="ARBA" id="ARBA00003469"/>
    </source>
</evidence>
<proteinExistence type="inferred from homology"/>
<comment type="similarity">
    <text evidence="3">Belongs to the NMT1/THI5 family.</text>
</comment>
<reference evidence="14 15" key="1">
    <citation type="submission" date="2016-02" db="EMBL/GenBank/DDBJ databases">
        <title>Gardnerella vaginalis Subgroups Defined by cpn60 Sequencing and Sialidase Activity in Isolates from Canada, Belgium and Kenya.</title>
        <authorList>
            <person name="Schellenberg J."/>
            <person name="Paramel Jayaprakash T."/>
            <person name="Withana Gamage N."/>
            <person name="Patterson M.H."/>
            <person name="Vaneechoutte M."/>
            <person name="Hill J.E."/>
        </authorList>
    </citation>
    <scope>NUCLEOTIDE SEQUENCE [LARGE SCALE GENOMIC DNA]</scope>
    <source>
        <strain evidence="14 15">N160</strain>
    </source>
</reference>
<comment type="caution">
    <text evidence="14">The sequence shown here is derived from an EMBL/GenBank/DDBJ whole genome shotgun (WGS) entry which is preliminary data.</text>
</comment>
<evidence type="ECO:0000259" key="13">
    <source>
        <dbReference type="Pfam" id="PF09084"/>
    </source>
</evidence>
<dbReference type="PANTHER" id="PTHR31528">
    <property type="entry name" value="4-AMINO-5-HYDROXYMETHYL-2-METHYLPYRIMIDINE PHOSPHATE SYNTHASE THI11-RELATED"/>
    <property type="match status" value="1"/>
</dbReference>
<dbReference type="GO" id="GO:0009228">
    <property type="term" value="P:thiamine biosynthetic process"/>
    <property type="evidence" value="ECO:0007669"/>
    <property type="project" value="UniProtKB-KW"/>
</dbReference>
<keyword evidence="8" id="KW-0784">Thiamine biosynthesis</keyword>
<evidence type="ECO:0000256" key="11">
    <source>
        <dbReference type="ARBA" id="ARBA00048179"/>
    </source>
</evidence>
<keyword evidence="6" id="KW-0479">Metal-binding</keyword>
<dbReference type="EMBL" id="LSLH01000001">
    <property type="protein sequence ID" value="RFD74854.1"/>
    <property type="molecule type" value="Genomic_DNA"/>
</dbReference>
<comment type="function">
    <text evidence="1">Responsible for the formation of the pyrimidine heterocycle in the thiamine biosynthesis pathway. Catalyzes the formation of hydroxymethylpyrimidine phosphate (HMP-P) from histidine and pyridoxal phosphate (PLP). The protein uses PLP and the active site histidine to form HMP-P, generating an inactive enzyme. The enzyme can only undergo a single turnover, which suggests it is a suicide enzyme.</text>
</comment>
<comment type="pathway">
    <text evidence="2">Cofactor biosynthesis; thiamine diphosphate biosynthesis.</text>
</comment>
<evidence type="ECO:0000256" key="8">
    <source>
        <dbReference type="ARBA" id="ARBA00022977"/>
    </source>
</evidence>
<dbReference type="Gene3D" id="3.40.190.10">
    <property type="entry name" value="Periplasmic binding protein-like II"/>
    <property type="match status" value="2"/>
</dbReference>
<dbReference type="AlphaFoldDB" id="A0A3E1IQ58"/>
<dbReference type="GO" id="GO:0046872">
    <property type="term" value="F:metal ion binding"/>
    <property type="evidence" value="ECO:0007669"/>
    <property type="project" value="UniProtKB-KW"/>
</dbReference>
<evidence type="ECO:0000256" key="5">
    <source>
        <dbReference type="ARBA" id="ARBA00022679"/>
    </source>
</evidence>
<evidence type="ECO:0000256" key="4">
    <source>
        <dbReference type="ARBA" id="ARBA00011738"/>
    </source>
</evidence>
<keyword evidence="12" id="KW-0732">Signal</keyword>
<evidence type="ECO:0000256" key="9">
    <source>
        <dbReference type="ARBA" id="ARBA00023004"/>
    </source>
</evidence>
<dbReference type="InterPro" id="IPR027939">
    <property type="entry name" value="NMT1/THI5"/>
</dbReference>
<evidence type="ECO:0000256" key="10">
    <source>
        <dbReference type="ARBA" id="ARBA00033171"/>
    </source>
</evidence>
<evidence type="ECO:0000256" key="6">
    <source>
        <dbReference type="ARBA" id="ARBA00022723"/>
    </source>
</evidence>